<feature type="compositionally biased region" description="Basic and acidic residues" evidence="1">
    <location>
        <begin position="44"/>
        <end position="54"/>
    </location>
</feature>
<organism evidence="2 3">
    <name type="scientific">Electrophorus voltai</name>
    <dbReference type="NCBI Taxonomy" id="2609070"/>
    <lineage>
        <taxon>Eukaryota</taxon>
        <taxon>Metazoa</taxon>
        <taxon>Chordata</taxon>
        <taxon>Craniata</taxon>
        <taxon>Vertebrata</taxon>
        <taxon>Euteleostomi</taxon>
        <taxon>Actinopterygii</taxon>
        <taxon>Neopterygii</taxon>
        <taxon>Teleostei</taxon>
        <taxon>Ostariophysi</taxon>
        <taxon>Gymnotiformes</taxon>
        <taxon>Gymnotoidei</taxon>
        <taxon>Gymnotidae</taxon>
        <taxon>Electrophorus</taxon>
    </lineage>
</organism>
<gene>
    <name evidence="2" type="ORF">P4O66_020677</name>
</gene>
<evidence type="ECO:0000313" key="2">
    <source>
        <dbReference type="EMBL" id="KAK1784233.1"/>
    </source>
</evidence>
<name>A0AAD9DKL6_9TELE</name>
<feature type="region of interest" description="Disordered" evidence="1">
    <location>
        <begin position="1"/>
        <end position="100"/>
    </location>
</feature>
<protein>
    <submittedName>
        <fullName evidence="2">Uncharacterized protein</fullName>
    </submittedName>
</protein>
<proteinExistence type="predicted"/>
<accession>A0AAD9DKL6</accession>
<dbReference type="EMBL" id="JAROKS010000398">
    <property type="protein sequence ID" value="KAK1784233.1"/>
    <property type="molecule type" value="Genomic_DNA"/>
</dbReference>
<sequence length="134" mass="14491">MPESRSLSELTRQIAPPTKNGHAPPPTESRKSYQSVNPSVSGPGEKRARFEHSNFFKVNAPSPVRTPSQGHPGGTGRQGLRQAVARLAADRQPHSRHPTTSFLTAATLIYAIGAGITRGCWHQTCPPMGPHPWV</sequence>
<comment type="caution">
    <text evidence="2">The sequence shown here is derived from an EMBL/GenBank/DDBJ whole genome shotgun (WGS) entry which is preliminary data.</text>
</comment>
<keyword evidence="3" id="KW-1185">Reference proteome</keyword>
<reference evidence="2" key="1">
    <citation type="submission" date="2023-03" db="EMBL/GenBank/DDBJ databases">
        <title>Electrophorus voltai genome.</title>
        <authorList>
            <person name="Bian C."/>
        </authorList>
    </citation>
    <scope>NUCLEOTIDE SEQUENCE</scope>
    <source>
        <strain evidence="2">CB-2022</strain>
        <tissue evidence="2">Muscle</tissue>
    </source>
</reference>
<evidence type="ECO:0000256" key="1">
    <source>
        <dbReference type="SAM" id="MobiDB-lite"/>
    </source>
</evidence>
<dbReference type="Proteomes" id="UP001239994">
    <property type="component" value="Unassembled WGS sequence"/>
</dbReference>
<evidence type="ECO:0000313" key="3">
    <source>
        <dbReference type="Proteomes" id="UP001239994"/>
    </source>
</evidence>
<dbReference type="AlphaFoldDB" id="A0AAD9DKL6"/>
<feature type="compositionally biased region" description="Polar residues" evidence="1">
    <location>
        <begin position="1"/>
        <end position="11"/>
    </location>
</feature>